<reference evidence="1" key="1">
    <citation type="submission" date="2019-06" db="EMBL/GenBank/DDBJ databases">
        <authorList>
            <person name="Zheng W."/>
        </authorList>
    </citation>
    <scope>NUCLEOTIDE SEQUENCE</scope>
    <source>
        <strain evidence="1">QDHG01</strain>
    </source>
</reference>
<gene>
    <name evidence="1" type="ORF">FGO68_gene5575</name>
</gene>
<name>A0A8J8T074_HALGN</name>
<accession>A0A8J8T074</accession>
<dbReference type="EMBL" id="RRYP01012109">
    <property type="protein sequence ID" value="TNV77329.1"/>
    <property type="molecule type" value="Genomic_DNA"/>
</dbReference>
<proteinExistence type="predicted"/>
<sequence>MINCLFQNKTMPQSITKFYSCQMIIFHFRLLYTSYYIFDLSPCFMWSRAGRISKKLQGKHCLKFSRSPMKTEAMI</sequence>
<evidence type="ECO:0000313" key="2">
    <source>
        <dbReference type="Proteomes" id="UP000785679"/>
    </source>
</evidence>
<dbReference type="AlphaFoldDB" id="A0A8J8T074"/>
<organism evidence="1 2">
    <name type="scientific">Halteria grandinella</name>
    <dbReference type="NCBI Taxonomy" id="5974"/>
    <lineage>
        <taxon>Eukaryota</taxon>
        <taxon>Sar</taxon>
        <taxon>Alveolata</taxon>
        <taxon>Ciliophora</taxon>
        <taxon>Intramacronucleata</taxon>
        <taxon>Spirotrichea</taxon>
        <taxon>Stichotrichia</taxon>
        <taxon>Sporadotrichida</taxon>
        <taxon>Halteriidae</taxon>
        <taxon>Halteria</taxon>
    </lineage>
</organism>
<keyword evidence="2" id="KW-1185">Reference proteome</keyword>
<protein>
    <submittedName>
        <fullName evidence="1">Uncharacterized protein</fullName>
    </submittedName>
</protein>
<comment type="caution">
    <text evidence="1">The sequence shown here is derived from an EMBL/GenBank/DDBJ whole genome shotgun (WGS) entry which is preliminary data.</text>
</comment>
<evidence type="ECO:0000313" key="1">
    <source>
        <dbReference type="EMBL" id="TNV77329.1"/>
    </source>
</evidence>
<dbReference type="Proteomes" id="UP000785679">
    <property type="component" value="Unassembled WGS sequence"/>
</dbReference>